<dbReference type="PANTHER" id="PTHR42776">
    <property type="entry name" value="SERINE PEPTIDASE S9 FAMILY MEMBER"/>
    <property type="match status" value="1"/>
</dbReference>
<sequence>MVAMIRSSLAFVGALSTLITTTCAAGTFTPEAMLGVSRRTGAIPNAEGTLAIYTANKYNFTTHKRTYEVSVYDLTTGATTLFSNSSAASNPVWLGEGSKIVWFQSEDDGTTSVLLGDALLPGAEPITAGSIPGSADGLKLVKTSPGNYGVAFFGSASPNGSIYNSNLQEIPLSTGRMYTSIFVRHWDTYLTPQRNSIWYTTLSASSNGSYTNSSSSYTLGEPINALQGSGLESPIPPMGGADNYDIGPNGIVFISKDPVLNAATTTKSDVYFLPLKSFTESPPAPQQVSTPGLEGASSTPVFGPNGVSVGFVRMKDISYESDKNRLLVVSDITKSTEAAEFYATANGVGAWDRSPTSVTWSTDGKSLYLPTEDYGRLRLFSIAADPTVTALPKIIYADYVIDVHPVASGKILVNGAGFLDNSVYSWIDPVLSESTNATSGVTLINANLGFGAKWGLSKSQISEVYYQGDGDYMVQAWVIKPSFYEEGKKYPLFFYVHGGPQGSTDDSWSNRWNMMVYAEQGYIVVAFNPTGSIGWGQQLCDQIQNEWGGKPYNDLVLGYEYIEKNMPFVDLDNAVEAGASYGGYMTFWIAGHDLGKKFKAQFAHDGSFNTLAQYTSEELWFMQHDFNGTLWDNFDNYQRWNPAAHTKNWTTPLLIVHNELDYRLPIAEGLAAFNVLQAKGIPSKFLSFPDENHWVLKPENSLVWHKTVLDWLNGFVGLEPVSRADDEGYRATLQSGPWFLSAGGQNVSIQNKLGVRGDGSYA</sequence>
<name>A0A9N9LUD2_9HELO</name>
<feature type="domain" description="Peptidase S9 prolyl oligopeptidase catalytic" evidence="9">
    <location>
        <begin position="508"/>
        <end position="714"/>
    </location>
</feature>
<dbReference type="OrthoDB" id="416344at2759"/>
<keyword evidence="5" id="KW-0720">Serine protease</keyword>
<keyword evidence="3 8" id="KW-0732">Signal</keyword>
<keyword evidence="4" id="KW-0378">Hydrolase</keyword>
<comment type="caution">
    <text evidence="10">The sequence shown here is derived from an EMBL/GenBank/DDBJ whole genome shotgun (WGS) entry which is preliminary data.</text>
</comment>
<evidence type="ECO:0000256" key="5">
    <source>
        <dbReference type="ARBA" id="ARBA00022825"/>
    </source>
</evidence>
<keyword evidence="11" id="KW-1185">Reference proteome</keyword>
<evidence type="ECO:0000256" key="4">
    <source>
        <dbReference type="ARBA" id="ARBA00022801"/>
    </source>
</evidence>
<feature type="chain" id="PRO_5040112284" description="Dipeptidyl-peptidase V" evidence="8">
    <location>
        <begin position="25"/>
        <end position="762"/>
    </location>
</feature>
<proteinExistence type="inferred from homology"/>
<evidence type="ECO:0000256" key="6">
    <source>
        <dbReference type="ARBA" id="ARBA00032829"/>
    </source>
</evidence>
<dbReference type="SUPFAM" id="SSF53474">
    <property type="entry name" value="alpha/beta-Hydrolases"/>
    <property type="match status" value="1"/>
</dbReference>
<evidence type="ECO:0000313" key="11">
    <source>
        <dbReference type="Proteomes" id="UP000701801"/>
    </source>
</evidence>
<evidence type="ECO:0000256" key="2">
    <source>
        <dbReference type="ARBA" id="ARBA00022670"/>
    </source>
</evidence>
<protein>
    <recommendedName>
        <fullName evidence="6">Dipeptidyl-peptidase V</fullName>
    </recommendedName>
</protein>
<dbReference type="GO" id="GO:0006508">
    <property type="term" value="P:proteolysis"/>
    <property type="evidence" value="ECO:0007669"/>
    <property type="project" value="UniProtKB-KW"/>
</dbReference>
<feature type="compositionally biased region" description="Polar residues" evidence="7">
    <location>
        <begin position="286"/>
        <end position="299"/>
    </location>
</feature>
<dbReference type="SUPFAM" id="SSF82171">
    <property type="entry name" value="DPP6 N-terminal domain-like"/>
    <property type="match status" value="1"/>
</dbReference>
<organism evidence="10 11">
    <name type="scientific">Hymenoscyphus albidus</name>
    <dbReference type="NCBI Taxonomy" id="595503"/>
    <lineage>
        <taxon>Eukaryota</taxon>
        <taxon>Fungi</taxon>
        <taxon>Dikarya</taxon>
        <taxon>Ascomycota</taxon>
        <taxon>Pezizomycotina</taxon>
        <taxon>Leotiomycetes</taxon>
        <taxon>Helotiales</taxon>
        <taxon>Helotiaceae</taxon>
        <taxon>Hymenoscyphus</taxon>
    </lineage>
</organism>
<gene>
    <name evidence="10" type="ORF">HYALB_00009637</name>
</gene>
<dbReference type="FunFam" id="3.40.50.1820:FF:000028">
    <property type="entry name" value="S9 family peptidase"/>
    <property type="match status" value="1"/>
</dbReference>
<dbReference type="Proteomes" id="UP000701801">
    <property type="component" value="Unassembled WGS sequence"/>
</dbReference>
<dbReference type="InterPro" id="IPR029058">
    <property type="entry name" value="AB_hydrolase_fold"/>
</dbReference>
<evidence type="ECO:0000256" key="1">
    <source>
        <dbReference type="ARBA" id="ARBA00010040"/>
    </source>
</evidence>
<dbReference type="EMBL" id="CAJVRM010000229">
    <property type="protein sequence ID" value="CAG8977691.1"/>
    <property type="molecule type" value="Genomic_DNA"/>
</dbReference>
<evidence type="ECO:0000259" key="9">
    <source>
        <dbReference type="Pfam" id="PF00326"/>
    </source>
</evidence>
<dbReference type="AlphaFoldDB" id="A0A9N9LUD2"/>
<feature type="region of interest" description="Disordered" evidence="7">
    <location>
        <begin position="280"/>
        <end position="299"/>
    </location>
</feature>
<evidence type="ECO:0000256" key="7">
    <source>
        <dbReference type="SAM" id="MobiDB-lite"/>
    </source>
</evidence>
<dbReference type="InterPro" id="IPR001375">
    <property type="entry name" value="Peptidase_S9_cat"/>
</dbReference>
<dbReference type="Gene3D" id="3.40.50.1820">
    <property type="entry name" value="alpha/beta hydrolase"/>
    <property type="match status" value="1"/>
</dbReference>
<keyword evidence="2" id="KW-0645">Protease</keyword>
<accession>A0A9N9LUD2</accession>
<dbReference type="Pfam" id="PF00326">
    <property type="entry name" value="Peptidase_S9"/>
    <property type="match status" value="1"/>
</dbReference>
<reference evidence="10" key="1">
    <citation type="submission" date="2021-07" db="EMBL/GenBank/DDBJ databases">
        <authorList>
            <person name="Durling M."/>
        </authorList>
    </citation>
    <scope>NUCLEOTIDE SEQUENCE</scope>
</reference>
<feature type="signal peptide" evidence="8">
    <location>
        <begin position="1"/>
        <end position="24"/>
    </location>
</feature>
<dbReference type="GO" id="GO:0004252">
    <property type="term" value="F:serine-type endopeptidase activity"/>
    <property type="evidence" value="ECO:0007669"/>
    <property type="project" value="TreeGrafter"/>
</dbReference>
<evidence type="ECO:0000256" key="3">
    <source>
        <dbReference type="ARBA" id="ARBA00022729"/>
    </source>
</evidence>
<evidence type="ECO:0000313" key="10">
    <source>
        <dbReference type="EMBL" id="CAG8977691.1"/>
    </source>
</evidence>
<evidence type="ECO:0000256" key="8">
    <source>
        <dbReference type="SAM" id="SignalP"/>
    </source>
</evidence>
<dbReference type="PANTHER" id="PTHR42776:SF13">
    <property type="entry name" value="DIPEPTIDYL-PEPTIDASE 5"/>
    <property type="match status" value="1"/>
</dbReference>
<comment type="similarity">
    <text evidence="1">Belongs to the peptidase S9C family.</text>
</comment>